<evidence type="ECO:0000259" key="7">
    <source>
        <dbReference type="PROSITE" id="PS51396"/>
    </source>
</evidence>
<feature type="domain" description="PFU" evidence="6">
    <location>
        <begin position="376"/>
        <end position="471"/>
    </location>
</feature>
<comment type="subcellular location">
    <subcellularLocation>
        <location evidence="1">Cytoplasm</location>
    </subcellularLocation>
</comment>
<evidence type="ECO:0000256" key="3">
    <source>
        <dbReference type="ARBA" id="ARBA00022574"/>
    </source>
</evidence>
<dbReference type="InterPro" id="IPR036322">
    <property type="entry name" value="WD40_repeat_dom_sf"/>
</dbReference>
<dbReference type="PROSITE" id="PS50082">
    <property type="entry name" value="WD_REPEATS_2"/>
    <property type="match status" value="4"/>
</dbReference>
<name>A0AAJ0BHV2_9PEZI</name>
<accession>A0AAJ0BHV2</accession>
<dbReference type="GO" id="GO:0005737">
    <property type="term" value="C:cytoplasm"/>
    <property type="evidence" value="ECO:0007669"/>
    <property type="project" value="UniProtKB-SubCell"/>
</dbReference>
<dbReference type="SUPFAM" id="SSF50978">
    <property type="entry name" value="WD40 repeat-like"/>
    <property type="match status" value="1"/>
</dbReference>
<dbReference type="SMART" id="SM00320">
    <property type="entry name" value="WD40"/>
    <property type="match status" value="6"/>
</dbReference>
<dbReference type="GO" id="GO:0043130">
    <property type="term" value="F:ubiquitin binding"/>
    <property type="evidence" value="ECO:0007669"/>
    <property type="project" value="TreeGrafter"/>
</dbReference>
<dbReference type="GO" id="GO:0010992">
    <property type="term" value="P:ubiquitin recycling"/>
    <property type="evidence" value="ECO:0007669"/>
    <property type="project" value="TreeGrafter"/>
</dbReference>
<feature type="repeat" description="WD" evidence="5">
    <location>
        <begin position="240"/>
        <end position="270"/>
    </location>
</feature>
<feature type="repeat" description="WD" evidence="5">
    <location>
        <begin position="212"/>
        <end position="233"/>
    </location>
</feature>
<keyword evidence="9" id="KW-1185">Reference proteome</keyword>
<keyword evidence="2" id="KW-0963">Cytoplasm</keyword>
<dbReference type="PROSITE" id="PS51394">
    <property type="entry name" value="PFU"/>
    <property type="match status" value="1"/>
</dbReference>
<dbReference type="InterPro" id="IPR013535">
    <property type="entry name" value="PUL_dom"/>
</dbReference>
<dbReference type="InterPro" id="IPR015155">
    <property type="entry name" value="PFU"/>
</dbReference>
<dbReference type="InterPro" id="IPR011989">
    <property type="entry name" value="ARM-like"/>
</dbReference>
<keyword evidence="4" id="KW-0677">Repeat</keyword>
<comment type="caution">
    <text evidence="8">The sequence shown here is derived from an EMBL/GenBank/DDBJ whole genome shotgun (WGS) entry which is preliminary data.</text>
</comment>
<dbReference type="PROSITE" id="PS50294">
    <property type="entry name" value="WD_REPEATS_REGION"/>
    <property type="match status" value="3"/>
</dbReference>
<gene>
    <name evidence="8" type="ORF">QBC47DRAFT_375108</name>
</gene>
<dbReference type="PANTHER" id="PTHR19849:SF0">
    <property type="entry name" value="PHOSPHOLIPASE A-2-ACTIVATING PROTEIN"/>
    <property type="match status" value="1"/>
</dbReference>
<reference evidence="8" key="1">
    <citation type="submission" date="2023-06" db="EMBL/GenBank/DDBJ databases">
        <title>Genome-scale phylogeny and comparative genomics of the fungal order Sordariales.</title>
        <authorList>
            <consortium name="Lawrence Berkeley National Laboratory"/>
            <person name="Hensen N."/>
            <person name="Bonometti L."/>
            <person name="Westerberg I."/>
            <person name="Brannstrom I.O."/>
            <person name="Guillou S."/>
            <person name="Cros-Aarteil S."/>
            <person name="Calhoun S."/>
            <person name="Haridas S."/>
            <person name="Kuo A."/>
            <person name="Mondo S."/>
            <person name="Pangilinan J."/>
            <person name="Riley R."/>
            <person name="Labutti K."/>
            <person name="Andreopoulos B."/>
            <person name="Lipzen A."/>
            <person name="Chen C."/>
            <person name="Yanf M."/>
            <person name="Daum C."/>
            <person name="Ng V."/>
            <person name="Clum A."/>
            <person name="Steindorff A."/>
            <person name="Ohm R."/>
            <person name="Martin F."/>
            <person name="Silar P."/>
            <person name="Natvig D."/>
            <person name="Lalanne C."/>
            <person name="Gautier V."/>
            <person name="Ament-Velasquez S.L."/>
            <person name="Kruys A."/>
            <person name="Hutchinson M.I."/>
            <person name="Powell A.J."/>
            <person name="Barry K."/>
            <person name="Miller A.N."/>
            <person name="Grigoriev I.V."/>
            <person name="Debuchy R."/>
            <person name="Gladieux P."/>
            <person name="Thoren M.H."/>
            <person name="Johannesson H."/>
        </authorList>
    </citation>
    <scope>NUCLEOTIDE SEQUENCE</scope>
    <source>
        <strain evidence="8">PSN4</strain>
    </source>
</reference>
<evidence type="ECO:0000313" key="8">
    <source>
        <dbReference type="EMBL" id="KAK1758573.1"/>
    </source>
</evidence>
<dbReference type="Pfam" id="PF08324">
    <property type="entry name" value="PUL"/>
    <property type="match status" value="1"/>
</dbReference>
<evidence type="ECO:0000256" key="1">
    <source>
        <dbReference type="ARBA" id="ARBA00004496"/>
    </source>
</evidence>
<dbReference type="Proteomes" id="UP001239445">
    <property type="component" value="Unassembled WGS sequence"/>
</dbReference>
<dbReference type="InterPro" id="IPR015943">
    <property type="entry name" value="WD40/YVTN_repeat-like_dom_sf"/>
</dbReference>
<feature type="repeat" description="WD" evidence="5">
    <location>
        <begin position="10"/>
        <end position="40"/>
    </location>
</feature>
<evidence type="ECO:0000256" key="5">
    <source>
        <dbReference type="PROSITE-ProRule" id="PRU00221"/>
    </source>
</evidence>
<dbReference type="PANTHER" id="PTHR19849">
    <property type="entry name" value="PHOSPHOLIPASE A-2-ACTIVATING PROTEIN"/>
    <property type="match status" value="1"/>
</dbReference>
<dbReference type="EMBL" id="MU839829">
    <property type="protein sequence ID" value="KAK1758573.1"/>
    <property type="molecule type" value="Genomic_DNA"/>
</dbReference>
<protein>
    <submittedName>
        <fullName evidence="8">Ubiquitin homeostasis protein lub1</fullName>
    </submittedName>
</protein>
<dbReference type="GO" id="GO:0005634">
    <property type="term" value="C:nucleus"/>
    <property type="evidence" value="ECO:0007669"/>
    <property type="project" value="TreeGrafter"/>
</dbReference>
<dbReference type="InterPro" id="IPR001680">
    <property type="entry name" value="WD40_rpt"/>
</dbReference>
<evidence type="ECO:0000313" key="9">
    <source>
        <dbReference type="Proteomes" id="UP001239445"/>
    </source>
</evidence>
<feature type="domain" description="PUL" evidence="7">
    <location>
        <begin position="485"/>
        <end position="789"/>
    </location>
</feature>
<dbReference type="Pfam" id="PF00400">
    <property type="entry name" value="WD40"/>
    <property type="match status" value="4"/>
</dbReference>
<dbReference type="Pfam" id="PF09070">
    <property type="entry name" value="PFU"/>
    <property type="match status" value="1"/>
</dbReference>
<organism evidence="8 9">
    <name type="scientific">Echria macrotheca</name>
    <dbReference type="NCBI Taxonomy" id="438768"/>
    <lineage>
        <taxon>Eukaryota</taxon>
        <taxon>Fungi</taxon>
        <taxon>Dikarya</taxon>
        <taxon>Ascomycota</taxon>
        <taxon>Pezizomycotina</taxon>
        <taxon>Sordariomycetes</taxon>
        <taxon>Sordariomycetidae</taxon>
        <taxon>Sordariales</taxon>
        <taxon>Schizotheciaceae</taxon>
        <taxon>Echria</taxon>
    </lineage>
</organism>
<dbReference type="Gene3D" id="1.25.10.10">
    <property type="entry name" value="Leucine-rich Repeat Variant"/>
    <property type="match status" value="1"/>
</dbReference>
<dbReference type="AlphaFoldDB" id="A0AAJ0BHV2"/>
<dbReference type="Gene3D" id="2.130.10.10">
    <property type="entry name" value="YVTN repeat-like/Quinoprotein amine dehydrogenase"/>
    <property type="match status" value="1"/>
</dbReference>
<dbReference type="Gene3D" id="3.10.20.870">
    <property type="entry name" value="PFU (PLAA family ubiquitin binding), C-terminal domain"/>
    <property type="match status" value="1"/>
</dbReference>
<dbReference type="InterPro" id="IPR038122">
    <property type="entry name" value="PFU_sf"/>
</dbReference>
<proteinExistence type="predicted"/>
<dbReference type="GO" id="GO:0043161">
    <property type="term" value="P:proteasome-mediated ubiquitin-dependent protein catabolic process"/>
    <property type="evidence" value="ECO:0007669"/>
    <property type="project" value="TreeGrafter"/>
</dbReference>
<evidence type="ECO:0000256" key="2">
    <source>
        <dbReference type="ARBA" id="ARBA00022490"/>
    </source>
</evidence>
<evidence type="ECO:0000256" key="4">
    <source>
        <dbReference type="ARBA" id="ARBA00022737"/>
    </source>
</evidence>
<feature type="repeat" description="WD" evidence="5">
    <location>
        <begin position="102"/>
        <end position="143"/>
    </location>
</feature>
<evidence type="ECO:0000259" key="6">
    <source>
        <dbReference type="PROSITE" id="PS51394"/>
    </source>
</evidence>
<sequence>MSQFQLSAQLKGHNGDVRAVVFPTADLIVSGSRDNTARVWRKTAPKPPKFEDTIISQTQGFVNSVAFLHRPGSSNLVVQSGADGVIEVQNPDAPRDDSRRVMVGHTNNVCALDTSPDGRFIVSGGWDGKAFVWGTDKWEATHQLAHAGDGVSVWAVLAFSNDVIVTGSADHEIRIFNLKSRSSLEIPAQRTMKTGDVVRALCKLPTDLKGKHPSGAQFASGGNDAVIRLWKLDGQQVGRLDGHDSFIYSLASLPTGEIVSAGEDRTMRIWRGRECVQVITHPAISVWSVAVCSSNGDIVSGASDNIVRVFSRNHERVAGPETIEEFEQSLRASAIPSSSVNQQATETPEWLRLNKGTKDGQIKLIKEDDGSVSAYQWSSGRDWVQIGTVVEPETSQRPKVLYKGKEYDYVFDVDTEEGRPPLKLPYNLSDDMYQAATKFLADNELPISYLEAVAGFIRDNTKDATPGRSQAAPPAQENTTRSVATYLPHTEYLGLTQARLEPALRKLKEFNSAHIESGNKHISMNPDNVASLDALVQALGASQKPIPSPQVSARIVSSIITQWPYGNRLPALDILRCMVAKSGVASLADGRQRSLLDIAVRGALDTADPITDTGASLAEFIADGVNWDNINPNNAMMAFRAVVNLFLTPEGRELAIREAAAIVSLMARIAGVDGKEPVGGANNNLQVALVTAAFNYACFAYNERRKSPAEEALDLGLLTQLFSVAEAVIRKQNDAEVLFRACMTAGMVIASGDDGKELAKALAVGEWLGVATKNADPRIKAVVAECSEYLKG</sequence>
<dbReference type="PROSITE" id="PS51396">
    <property type="entry name" value="PUL"/>
    <property type="match status" value="1"/>
</dbReference>
<dbReference type="CDD" id="cd00200">
    <property type="entry name" value="WD40"/>
    <property type="match status" value="1"/>
</dbReference>
<keyword evidence="3 5" id="KW-0853">WD repeat</keyword>